<name>A0A318UP20_9SPHI</name>
<dbReference type="Proteomes" id="UP000248198">
    <property type="component" value="Unassembled WGS sequence"/>
</dbReference>
<organism evidence="1 2">
    <name type="scientific">Pedobacter nutrimenti</name>
    <dbReference type="NCBI Taxonomy" id="1241337"/>
    <lineage>
        <taxon>Bacteria</taxon>
        <taxon>Pseudomonadati</taxon>
        <taxon>Bacteroidota</taxon>
        <taxon>Sphingobacteriia</taxon>
        <taxon>Sphingobacteriales</taxon>
        <taxon>Sphingobacteriaceae</taxon>
        <taxon>Pedobacter</taxon>
    </lineage>
</organism>
<dbReference type="EMBL" id="QKLU01000001">
    <property type="protein sequence ID" value="PYF77197.1"/>
    <property type="molecule type" value="Genomic_DNA"/>
</dbReference>
<protein>
    <recommendedName>
        <fullName evidence="3">Outer membrane protein</fullName>
    </recommendedName>
</protein>
<sequence length="285" mass="31536">MVVFVLCCNALNGLAQSSVSENYDKKQEKGSSLKIGVNYLNNYVFKGRSDSVRTAVISPNAKYTFESGFFLSGSVDFVPDNRSKKVSGGDLSVGYSFDLTEHLDGEASITKLFYNSSSPQVASSQSVNFNASLSYEIEQLLSPFVSVDYAINKKGYGSDVFITAGLGHEFTVKSIFGTTDLFTVSPSVSLNTGTQNFYDAFLLRRKQGLTTLQAKEIESQKQELSKFKLLNYEFSVPVVYKIDHFIVSFVPSYSIVQNKLPAVIRSKLSDKDALFYFEAGIAFKF</sequence>
<gene>
    <name evidence="1" type="ORF">B0O44_101677</name>
</gene>
<evidence type="ECO:0008006" key="3">
    <source>
        <dbReference type="Google" id="ProtNLM"/>
    </source>
</evidence>
<reference evidence="1 2" key="1">
    <citation type="submission" date="2018-06" db="EMBL/GenBank/DDBJ databases">
        <title>Genomic Encyclopedia of Archaeal and Bacterial Type Strains, Phase II (KMG-II): from individual species to whole genera.</title>
        <authorList>
            <person name="Goeker M."/>
        </authorList>
    </citation>
    <scope>NUCLEOTIDE SEQUENCE [LARGE SCALE GENOMIC DNA]</scope>
    <source>
        <strain evidence="1 2">DSM 27372</strain>
    </source>
</reference>
<proteinExistence type="predicted"/>
<evidence type="ECO:0000313" key="2">
    <source>
        <dbReference type="Proteomes" id="UP000248198"/>
    </source>
</evidence>
<dbReference type="AlphaFoldDB" id="A0A318UP20"/>
<accession>A0A318UP20</accession>
<evidence type="ECO:0000313" key="1">
    <source>
        <dbReference type="EMBL" id="PYF77197.1"/>
    </source>
</evidence>
<keyword evidence="2" id="KW-1185">Reference proteome</keyword>
<comment type="caution">
    <text evidence="1">The sequence shown here is derived from an EMBL/GenBank/DDBJ whole genome shotgun (WGS) entry which is preliminary data.</text>
</comment>